<dbReference type="InterPro" id="IPR043129">
    <property type="entry name" value="ATPase_NBD"/>
</dbReference>
<name>A0A9D1Z1B9_9BACT</name>
<dbReference type="InterPro" id="IPR003494">
    <property type="entry name" value="SHS2_FtsA"/>
</dbReference>
<dbReference type="GO" id="GO:0032153">
    <property type="term" value="C:cell division site"/>
    <property type="evidence" value="ECO:0007669"/>
    <property type="project" value="UniProtKB-UniRule"/>
</dbReference>
<dbReference type="GO" id="GO:0043093">
    <property type="term" value="P:FtsZ-dependent cytokinesis"/>
    <property type="evidence" value="ECO:0007669"/>
    <property type="project" value="UniProtKB-UniRule"/>
</dbReference>
<evidence type="ECO:0000256" key="2">
    <source>
        <dbReference type="ARBA" id="ARBA00022618"/>
    </source>
</evidence>
<dbReference type="GO" id="GO:0009898">
    <property type="term" value="C:cytoplasmic side of plasma membrane"/>
    <property type="evidence" value="ECO:0007669"/>
    <property type="project" value="UniProtKB-UniRule"/>
</dbReference>
<dbReference type="Proteomes" id="UP000886844">
    <property type="component" value="Unassembled WGS sequence"/>
</dbReference>
<evidence type="ECO:0000256" key="4">
    <source>
        <dbReference type="ARBA" id="ARBA00023306"/>
    </source>
</evidence>
<dbReference type="EMBL" id="DXDA01000068">
    <property type="protein sequence ID" value="HIY69577.1"/>
    <property type="molecule type" value="Genomic_DNA"/>
</dbReference>
<dbReference type="HAMAP" id="MF_02033">
    <property type="entry name" value="FtsA"/>
    <property type="match status" value="1"/>
</dbReference>
<reference evidence="8" key="2">
    <citation type="submission" date="2021-04" db="EMBL/GenBank/DDBJ databases">
        <authorList>
            <person name="Gilroy R."/>
        </authorList>
    </citation>
    <scope>NUCLEOTIDE SEQUENCE</scope>
    <source>
        <strain evidence="8">5134</strain>
    </source>
</reference>
<comment type="similarity">
    <text evidence="5">Belongs to the FtsA/MreB family.</text>
</comment>
<dbReference type="InterPro" id="IPR050696">
    <property type="entry name" value="FtsA/MreB"/>
</dbReference>
<comment type="subunit">
    <text evidence="5">Self-interacts. Interacts with FtsZ.</text>
</comment>
<keyword evidence="3 5" id="KW-0472">Membrane</keyword>
<comment type="subcellular location">
    <subcellularLocation>
        <location evidence="5">Cell membrane</location>
        <topology evidence="5">Peripheral membrane protein</topology>
        <orientation evidence="5">Cytoplasmic side</orientation>
    </subcellularLocation>
    <text evidence="5">Localizes to the Z ring in an FtsZ-dependent manner. Targeted to the membrane through a conserved C-terminal amphipathic helix.</text>
</comment>
<evidence type="ECO:0000259" key="7">
    <source>
        <dbReference type="SMART" id="SM00842"/>
    </source>
</evidence>
<dbReference type="PANTHER" id="PTHR32432:SF4">
    <property type="entry name" value="CELL DIVISION PROTEIN FTSA"/>
    <property type="match status" value="1"/>
</dbReference>
<keyword evidence="4 5" id="KW-0131">Cell cycle</keyword>
<reference evidence="8" key="1">
    <citation type="journal article" date="2021" name="PeerJ">
        <title>Extensive microbial diversity within the chicken gut microbiome revealed by metagenomics and culture.</title>
        <authorList>
            <person name="Gilroy R."/>
            <person name="Ravi A."/>
            <person name="Getino M."/>
            <person name="Pursley I."/>
            <person name="Horton D.L."/>
            <person name="Alikhan N.F."/>
            <person name="Baker D."/>
            <person name="Gharbi K."/>
            <person name="Hall N."/>
            <person name="Watson M."/>
            <person name="Adriaenssens E.M."/>
            <person name="Foster-Nyarko E."/>
            <person name="Jarju S."/>
            <person name="Secka A."/>
            <person name="Antonio M."/>
            <person name="Oren A."/>
            <person name="Chaudhuri R.R."/>
            <person name="La Ragione R."/>
            <person name="Hildebrand F."/>
            <person name="Pallen M.J."/>
        </authorList>
    </citation>
    <scope>NUCLEOTIDE SEQUENCE</scope>
    <source>
        <strain evidence="8">5134</strain>
    </source>
</reference>
<protein>
    <recommendedName>
        <fullName evidence="5">Cell division protein FtsA</fullName>
    </recommendedName>
</protein>
<comment type="function">
    <text evidence="5">Cell division protein that is involved in the assembly of the Z ring. May serve as a membrane anchor for the Z ring.</text>
</comment>
<dbReference type="Gene3D" id="3.30.420.40">
    <property type="match status" value="2"/>
</dbReference>
<proteinExistence type="inferred from homology"/>
<dbReference type="NCBIfam" id="TIGR01174">
    <property type="entry name" value="ftsA"/>
    <property type="match status" value="1"/>
</dbReference>
<evidence type="ECO:0000256" key="3">
    <source>
        <dbReference type="ARBA" id="ARBA00023136"/>
    </source>
</evidence>
<feature type="compositionally biased region" description="Basic and acidic residues" evidence="6">
    <location>
        <begin position="466"/>
        <end position="477"/>
    </location>
</feature>
<evidence type="ECO:0000256" key="6">
    <source>
        <dbReference type="SAM" id="MobiDB-lite"/>
    </source>
</evidence>
<accession>A0A9D1Z1B9</accession>
<dbReference type="PANTHER" id="PTHR32432">
    <property type="entry name" value="CELL DIVISION PROTEIN FTSA-RELATED"/>
    <property type="match status" value="1"/>
</dbReference>
<keyword evidence="2 5" id="KW-0132">Cell division</keyword>
<dbReference type="Pfam" id="PF14450">
    <property type="entry name" value="FtsA"/>
    <property type="match status" value="1"/>
</dbReference>
<evidence type="ECO:0000313" key="9">
    <source>
        <dbReference type="Proteomes" id="UP000886844"/>
    </source>
</evidence>
<feature type="region of interest" description="Disordered" evidence="6">
    <location>
        <begin position="398"/>
        <end position="488"/>
    </location>
</feature>
<dbReference type="InterPro" id="IPR020823">
    <property type="entry name" value="Cell_div_FtsA"/>
</dbReference>
<evidence type="ECO:0000256" key="5">
    <source>
        <dbReference type="HAMAP-Rule" id="MF_02033"/>
    </source>
</evidence>
<evidence type="ECO:0000313" key="8">
    <source>
        <dbReference type="EMBL" id="HIY69577.1"/>
    </source>
</evidence>
<dbReference type="AlphaFoldDB" id="A0A9D1Z1B9"/>
<dbReference type="SUPFAM" id="SSF53067">
    <property type="entry name" value="Actin-like ATPase domain"/>
    <property type="match status" value="2"/>
</dbReference>
<gene>
    <name evidence="5 8" type="primary">ftsA</name>
    <name evidence="8" type="ORF">H9828_09195</name>
</gene>
<keyword evidence="1 5" id="KW-1003">Cell membrane</keyword>
<dbReference type="Gene3D" id="3.30.1490.110">
    <property type="match status" value="1"/>
</dbReference>
<dbReference type="CDD" id="cd24048">
    <property type="entry name" value="ASKHA_NBD_FtsA"/>
    <property type="match status" value="1"/>
</dbReference>
<feature type="compositionally biased region" description="Low complexity" evidence="6">
    <location>
        <begin position="398"/>
        <end position="413"/>
    </location>
</feature>
<organism evidence="8 9">
    <name type="scientific">Candidatus Alistipes intestinigallinarum</name>
    <dbReference type="NCBI Taxonomy" id="2838440"/>
    <lineage>
        <taxon>Bacteria</taxon>
        <taxon>Pseudomonadati</taxon>
        <taxon>Bacteroidota</taxon>
        <taxon>Bacteroidia</taxon>
        <taxon>Bacteroidales</taxon>
        <taxon>Rikenellaceae</taxon>
        <taxon>Alistipes</taxon>
    </lineage>
</organism>
<evidence type="ECO:0000256" key="1">
    <source>
        <dbReference type="ARBA" id="ARBA00022475"/>
    </source>
</evidence>
<dbReference type="Pfam" id="PF02491">
    <property type="entry name" value="SHS2_FTSA"/>
    <property type="match status" value="1"/>
</dbReference>
<comment type="caution">
    <text evidence="8">The sequence shown here is derived from an EMBL/GenBank/DDBJ whole genome shotgun (WGS) entry which is preliminary data.</text>
</comment>
<feature type="domain" description="SHS2" evidence="7">
    <location>
        <begin position="7"/>
        <end position="195"/>
    </location>
</feature>
<sequence length="506" mass="55143">MERKNYTVAVDLGSSSVVLAVGERTPEGLMDVAFVVTKPVEGVHAGRIENIELVSRAIRDAVSEVEQQLGIRITEAYAGISGDFVRCARHTDHVFVYDPQNGVNQKDVDALFDRMRNVQAPDDETIMERVPQNYMVDDNQEVRNPVGSFGKKLSSTFNFILCQKTPMQRLDMALKRLGIRMLGVVPDAMAIPEAVLLPDEKEEGVAVVDVGAGVTDVTVYYRNVVRYVATIPMGASAINRDIRTMSVPEKHVESLKQKYGSAVAELAPEDKLIRVNGRMAREAKDILLRNLATVIEARATDIVEFVQQELKDSGYADKLAYGIVLTGGSAKLKDLDELFRRVTGLDVRVAVPETGLTESSKEKVADPSCSTVVGILLHGAELGGCAVIERPSVPASTSTAASTSAAASTSTAAPGSEIRQPYTPTPPAANTFRHVAPRTPQSEPPTPQQPRTAAEQPATPETPTPEEPREEPHPETPRRKRDWGSIFQKTFDKINKSFSAAEDEEI</sequence>
<feature type="compositionally biased region" description="Low complexity" evidence="6">
    <location>
        <begin position="449"/>
        <end position="459"/>
    </location>
</feature>
<dbReference type="SMART" id="SM00842">
    <property type="entry name" value="FtsA"/>
    <property type="match status" value="1"/>
</dbReference>